<gene>
    <name evidence="1" type="ORF">SPARVUS_LOCUS10328969</name>
</gene>
<organism evidence="1 2">
    <name type="scientific">Staurois parvus</name>
    <dbReference type="NCBI Taxonomy" id="386267"/>
    <lineage>
        <taxon>Eukaryota</taxon>
        <taxon>Metazoa</taxon>
        <taxon>Chordata</taxon>
        <taxon>Craniata</taxon>
        <taxon>Vertebrata</taxon>
        <taxon>Euteleostomi</taxon>
        <taxon>Amphibia</taxon>
        <taxon>Batrachia</taxon>
        <taxon>Anura</taxon>
        <taxon>Neobatrachia</taxon>
        <taxon>Ranoidea</taxon>
        <taxon>Ranidae</taxon>
        <taxon>Staurois</taxon>
    </lineage>
</organism>
<keyword evidence="2" id="KW-1185">Reference proteome</keyword>
<dbReference type="EMBL" id="CATNWA010015724">
    <property type="protein sequence ID" value="CAI9586167.1"/>
    <property type="molecule type" value="Genomic_DNA"/>
</dbReference>
<reference evidence="1" key="1">
    <citation type="submission" date="2023-05" db="EMBL/GenBank/DDBJ databases">
        <authorList>
            <person name="Stuckert A."/>
        </authorList>
    </citation>
    <scope>NUCLEOTIDE SEQUENCE</scope>
</reference>
<sequence length="46" mass="4863">MAPQHTKAMFLCCSTFAIHNNALLFIAVCTCKSVRGGLTTHAAPGQ</sequence>
<evidence type="ECO:0000313" key="2">
    <source>
        <dbReference type="Proteomes" id="UP001162483"/>
    </source>
</evidence>
<protein>
    <submittedName>
        <fullName evidence="1">Uncharacterized protein</fullName>
    </submittedName>
</protein>
<comment type="caution">
    <text evidence="1">The sequence shown here is derived from an EMBL/GenBank/DDBJ whole genome shotgun (WGS) entry which is preliminary data.</text>
</comment>
<proteinExistence type="predicted"/>
<accession>A0ABN9EN72</accession>
<name>A0ABN9EN72_9NEOB</name>
<evidence type="ECO:0000313" key="1">
    <source>
        <dbReference type="EMBL" id="CAI9586167.1"/>
    </source>
</evidence>
<dbReference type="Proteomes" id="UP001162483">
    <property type="component" value="Unassembled WGS sequence"/>
</dbReference>